<sequence>KYCVAPILGTGEYEGAAAAQYFATGKDCCKDLEFTCGEAMDEAAHAGLVIFNKTQALNQILKQDLDYYMKAARMASARFGVQLAEEPIFLTWVGDSDLALANLWPQARNAWLLSSMLALPLCAVITFAIEAWRGSTLGLESLETLKEKTFA</sequence>
<keyword evidence="1" id="KW-0812">Transmembrane</keyword>
<feature type="transmembrane region" description="Helical" evidence="1">
    <location>
        <begin position="110"/>
        <end position="129"/>
    </location>
</feature>
<feature type="non-terminal residue" evidence="2">
    <location>
        <position position="1"/>
    </location>
</feature>
<keyword evidence="1" id="KW-1133">Transmembrane helix</keyword>
<reference evidence="3 4" key="2">
    <citation type="submission" date="2024-05" db="EMBL/GenBank/DDBJ databases">
        <authorList>
            <person name="Chen Y."/>
            <person name="Shah S."/>
            <person name="Dougan E. K."/>
            <person name="Thang M."/>
            <person name="Chan C."/>
        </authorList>
    </citation>
    <scope>NUCLEOTIDE SEQUENCE [LARGE SCALE GENOMIC DNA]</scope>
</reference>
<dbReference type="AlphaFoldDB" id="A0A9P1GC41"/>
<dbReference type="EMBL" id="CAMXCT010004146">
    <property type="protein sequence ID" value="CAI4007900.1"/>
    <property type="molecule type" value="Genomic_DNA"/>
</dbReference>
<keyword evidence="1" id="KW-0472">Membrane</keyword>
<evidence type="ECO:0000313" key="4">
    <source>
        <dbReference type="Proteomes" id="UP001152797"/>
    </source>
</evidence>
<proteinExistence type="predicted"/>
<dbReference type="OrthoDB" id="10483963at2759"/>
<dbReference type="EMBL" id="CAMXCT020004146">
    <property type="protein sequence ID" value="CAL1161275.1"/>
    <property type="molecule type" value="Genomic_DNA"/>
</dbReference>
<dbReference type="Proteomes" id="UP001152797">
    <property type="component" value="Unassembled WGS sequence"/>
</dbReference>
<organism evidence="2">
    <name type="scientific">Cladocopium goreaui</name>
    <dbReference type="NCBI Taxonomy" id="2562237"/>
    <lineage>
        <taxon>Eukaryota</taxon>
        <taxon>Sar</taxon>
        <taxon>Alveolata</taxon>
        <taxon>Dinophyceae</taxon>
        <taxon>Suessiales</taxon>
        <taxon>Symbiodiniaceae</taxon>
        <taxon>Cladocopium</taxon>
    </lineage>
</organism>
<name>A0A9P1GC41_9DINO</name>
<dbReference type="EMBL" id="CAMXCT030004146">
    <property type="protein sequence ID" value="CAL4795212.1"/>
    <property type="molecule type" value="Genomic_DNA"/>
</dbReference>
<gene>
    <name evidence="2" type="ORF">C1SCF055_LOCUS33397</name>
</gene>
<reference evidence="2" key="1">
    <citation type="submission" date="2022-10" db="EMBL/GenBank/DDBJ databases">
        <authorList>
            <person name="Chen Y."/>
            <person name="Dougan E. K."/>
            <person name="Chan C."/>
            <person name="Rhodes N."/>
            <person name="Thang M."/>
        </authorList>
    </citation>
    <scope>NUCLEOTIDE SEQUENCE</scope>
</reference>
<accession>A0A9P1GC41</accession>
<protein>
    <submittedName>
        <fullName evidence="2">Uncharacterized protein</fullName>
    </submittedName>
</protein>
<keyword evidence="4" id="KW-1185">Reference proteome</keyword>
<evidence type="ECO:0000313" key="2">
    <source>
        <dbReference type="EMBL" id="CAI4007900.1"/>
    </source>
</evidence>
<comment type="caution">
    <text evidence="2">The sequence shown here is derived from an EMBL/GenBank/DDBJ whole genome shotgun (WGS) entry which is preliminary data.</text>
</comment>
<evidence type="ECO:0000256" key="1">
    <source>
        <dbReference type="SAM" id="Phobius"/>
    </source>
</evidence>
<evidence type="ECO:0000313" key="3">
    <source>
        <dbReference type="EMBL" id="CAL4795212.1"/>
    </source>
</evidence>